<proteinExistence type="predicted"/>
<dbReference type="STRING" id="157910.SAMN05445850_8235"/>
<evidence type="ECO:0000313" key="3">
    <source>
        <dbReference type="Proteomes" id="UP000199365"/>
    </source>
</evidence>
<gene>
    <name evidence="2" type="ORF">SAMN05445850_8235</name>
</gene>
<keyword evidence="3" id="KW-1185">Reference proteome</keyword>
<feature type="region of interest" description="Disordered" evidence="1">
    <location>
        <begin position="317"/>
        <end position="339"/>
    </location>
</feature>
<dbReference type="InterPro" id="IPR030950">
    <property type="entry name" value="rSAM_PoyD"/>
</dbReference>
<dbReference type="Proteomes" id="UP000199365">
    <property type="component" value="Unassembled WGS sequence"/>
</dbReference>
<sequence>MADMRKEREEREERAWEIARSFGEDVVPLFTVPGCADSEYVSAVARTKRLLERWSMDNVFRARLYEHPQEACDAYGIDIDPQNVRILWHEQEARQRKQDRANGLPTPQDSRSVRRYRSFIAEKLAFRDWMRDVKAGVSGRFGLWRLQQMHRCTLELGPAKSAGLVHATVAFELQKGCSVGCWFCGVGAEKLSAHFAYSPEHAALWRDTLDVCRDVIGDSVFNGFCYWASDPLDNPDYIHFITDFRRALGRYPQTTTAIPLRNEAKTREILDMVRDCAGEIQRFSILTLKMLDDVHSRFTPEELINVELLPLNRESGVPKANAGHARVKSPRGHAKTSDEQPQTIACMSGFLFNMVDRSVRMVTPCHASDRWPNGYRVLAQGHFDNAEQLRKLLIRLIDGAGHVVTHDTTVALNPCLVATTVTREGYDIASIWVKRTLVNFPAFAALDRLLRDGVHTAADVATRIEDETGTPLVDTFNILNELLRLGALDTEPAEAEPVVQRVGAVKAMDSA</sequence>
<feature type="compositionally biased region" description="Basic residues" evidence="1">
    <location>
        <begin position="325"/>
        <end position="334"/>
    </location>
</feature>
<name>A0A1H1KJN5_9BURK</name>
<dbReference type="AlphaFoldDB" id="A0A1H1KJN5"/>
<dbReference type="EMBL" id="FNKX01000005">
    <property type="protein sequence ID" value="SDR62513.1"/>
    <property type="molecule type" value="Genomic_DNA"/>
</dbReference>
<reference evidence="3" key="1">
    <citation type="submission" date="2016-10" db="EMBL/GenBank/DDBJ databases">
        <authorList>
            <person name="Varghese N."/>
            <person name="Submissions S."/>
        </authorList>
    </citation>
    <scope>NUCLEOTIDE SEQUENCE [LARGE SCALE GENOMIC DNA]</scope>
    <source>
        <strain evidence="3">DUS833</strain>
    </source>
</reference>
<protein>
    <submittedName>
        <fullName evidence="2">Radical SAM family RiPP maturation amino acid epimerase</fullName>
    </submittedName>
</protein>
<evidence type="ECO:0000256" key="1">
    <source>
        <dbReference type="SAM" id="MobiDB-lite"/>
    </source>
</evidence>
<accession>A0A1H1KJN5</accession>
<organism evidence="2 3">
    <name type="scientific">Paraburkholderia tuberum</name>
    <dbReference type="NCBI Taxonomy" id="157910"/>
    <lineage>
        <taxon>Bacteria</taxon>
        <taxon>Pseudomonadati</taxon>
        <taxon>Pseudomonadota</taxon>
        <taxon>Betaproteobacteria</taxon>
        <taxon>Burkholderiales</taxon>
        <taxon>Burkholderiaceae</taxon>
        <taxon>Paraburkholderia</taxon>
    </lineage>
</organism>
<dbReference type="RefSeq" id="WP_090812669.1">
    <property type="nucleotide sequence ID" value="NZ_FNKX01000005.1"/>
</dbReference>
<dbReference type="NCBIfam" id="TIGR04517">
    <property type="entry name" value="rSAM_PoyD"/>
    <property type="match status" value="1"/>
</dbReference>
<evidence type="ECO:0000313" key="2">
    <source>
        <dbReference type="EMBL" id="SDR62513.1"/>
    </source>
</evidence>